<evidence type="ECO:0008006" key="8">
    <source>
        <dbReference type="Google" id="ProtNLM"/>
    </source>
</evidence>
<feature type="transmembrane region" description="Helical" evidence="5">
    <location>
        <begin position="361"/>
        <end position="382"/>
    </location>
</feature>
<evidence type="ECO:0000313" key="7">
    <source>
        <dbReference type="Proteomes" id="UP001148018"/>
    </source>
</evidence>
<keyword evidence="7" id="KW-1185">Reference proteome</keyword>
<evidence type="ECO:0000256" key="2">
    <source>
        <dbReference type="ARBA" id="ARBA00022692"/>
    </source>
</evidence>
<feature type="transmembrane region" description="Helical" evidence="5">
    <location>
        <begin position="332"/>
        <end position="354"/>
    </location>
</feature>
<feature type="transmembrane region" description="Helical" evidence="5">
    <location>
        <begin position="188"/>
        <end position="209"/>
    </location>
</feature>
<dbReference type="GO" id="GO:0016020">
    <property type="term" value="C:membrane"/>
    <property type="evidence" value="ECO:0007669"/>
    <property type="project" value="UniProtKB-SubCell"/>
</dbReference>
<dbReference type="PANTHER" id="PTHR46744:SF1">
    <property type="entry name" value="PROTEIN UNC-93 HOMOLOG B1"/>
    <property type="match status" value="1"/>
</dbReference>
<comment type="subcellular location">
    <subcellularLocation>
        <location evidence="1">Membrane</location>
        <topology evidence="1">Multi-pass membrane protein</topology>
    </subcellularLocation>
</comment>
<comment type="caution">
    <text evidence="6">The sequence shown here is derived from an EMBL/GenBank/DDBJ whole genome shotgun (WGS) entry which is preliminary data.</text>
</comment>
<evidence type="ECO:0000256" key="5">
    <source>
        <dbReference type="SAM" id="Phobius"/>
    </source>
</evidence>
<feature type="transmembrane region" description="Helical" evidence="5">
    <location>
        <begin position="426"/>
        <end position="446"/>
    </location>
</feature>
<dbReference type="OrthoDB" id="10010517at2759"/>
<dbReference type="GO" id="GO:0002224">
    <property type="term" value="P:toll-like receptor signaling pathway"/>
    <property type="evidence" value="ECO:0007669"/>
    <property type="project" value="InterPro"/>
</dbReference>
<name>A0A9Q0IUW5_9TELE</name>
<proteinExistence type="predicted"/>
<reference evidence="6" key="1">
    <citation type="submission" date="2022-07" db="EMBL/GenBank/DDBJ databases">
        <title>Chromosome-level genome of Muraenolepis orangiensis.</title>
        <authorList>
            <person name="Kim J."/>
        </authorList>
    </citation>
    <scope>NUCLEOTIDE SEQUENCE</scope>
    <source>
        <strain evidence="6">KU_S4_2022</strain>
        <tissue evidence="6">Muscle</tissue>
    </source>
</reference>
<dbReference type="GO" id="GO:0034162">
    <property type="term" value="P:toll-like receptor 9 signaling pathway"/>
    <property type="evidence" value="ECO:0007669"/>
    <property type="project" value="TreeGrafter"/>
</dbReference>
<dbReference type="GO" id="GO:0034138">
    <property type="term" value="P:toll-like receptor 3 signaling pathway"/>
    <property type="evidence" value="ECO:0007669"/>
    <property type="project" value="TreeGrafter"/>
</dbReference>
<evidence type="ECO:0000313" key="6">
    <source>
        <dbReference type="EMBL" id="KAJ3614247.1"/>
    </source>
</evidence>
<organism evidence="6 7">
    <name type="scientific">Muraenolepis orangiensis</name>
    <name type="common">Patagonian moray cod</name>
    <dbReference type="NCBI Taxonomy" id="630683"/>
    <lineage>
        <taxon>Eukaryota</taxon>
        <taxon>Metazoa</taxon>
        <taxon>Chordata</taxon>
        <taxon>Craniata</taxon>
        <taxon>Vertebrata</taxon>
        <taxon>Euteleostomi</taxon>
        <taxon>Actinopterygii</taxon>
        <taxon>Neopterygii</taxon>
        <taxon>Teleostei</taxon>
        <taxon>Neoteleostei</taxon>
        <taxon>Acanthomorphata</taxon>
        <taxon>Zeiogadaria</taxon>
        <taxon>Gadariae</taxon>
        <taxon>Gadiformes</taxon>
        <taxon>Muraenolepidoidei</taxon>
        <taxon>Muraenolepididae</taxon>
        <taxon>Muraenolepis</taxon>
    </lineage>
</organism>
<dbReference type="AlphaFoldDB" id="A0A9Q0IUW5"/>
<keyword evidence="2 5" id="KW-0812">Transmembrane</keyword>
<feature type="transmembrane region" description="Helical" evidence="5">
    <location>
        <begin position="452"/>
        <end position="471"/>
    </location>
</feature>
<feature type="transmembrane region" description="Helical" evidence="5">
    <location>
        <begin position="388"/>
        <end position="405"/>
    </location>
</feature>
<keyword evidence="4 5" id="KW-0472">Membrane</keyword>
<dbReference type="GO" id="GO:0035325">
    <property type="term" value="F:Toll-like receptor binding"/>
    <property type="evidence" value="ECO:0007669"/>
    <property type="project" value="InterPro"/>
</dbReference>
<protein>
    <recommendedName>
        <fullName evidence="8">Unc-93-like protein</fullName>
    </recommendedName>
</protein>
<feature type="transmembrane region" description="Helical" evidence="5">
    <location>
        <begin position="299"/>
        <end position="320"/>
    </location>
</feature>
<dbReference type="EMBL" id="JANIIK010000034">
    <property type="protein sequence ID" value="KAJ3614247.1"/>
    <property type="molecule type" value="Genomic_DNA"/>
</dbReference>
<evidence type="ECO:0000256" key="1">
    <source>
        <dbReference type="ARBA" id="ARBA00004141"/>
    </source>
</evidence>
<dbReference type="InterPro" id="IPR043268">
    <property type="entry name" value="UNC93B1"/>
</dbReference>
<feature type="transmembrane region" description="Helical" evidence="5">
    <location>
        <begin position="134"/>
        <end position="156"/>
    </location>
</feature>
<dbReference type="PANTHER" id="PTHR46744">
    <property type="entry name" value="PROTEIN UNC-93 HOMOLOG B1"/>
    <property type="match status" value="1"/>
</dbReference>
<dbReference type="Pfam" id="PF05978">
    <property type="entry name" value="UNC-93"/>
    <property type="match status" value="1"/>
</dbReference>
<evidence type="ECO:0000256" key="4">
    <source>
        <dbReference type="ARBA" id="ARBA00023136"/>
    </source>
</evidence>
<dbReference type="GO" id="GO:0034154">
    <property type="term" value="P:toll-like receptor 7 signaling pathway"/>
    <property type="evidence" value="ECO:0007669"/>
    <property type="project" value="TreeGrafter"/>
</dbReference>
<feature type="transmembrane region" description="Helical" evidence="5">
    <location>
        <begin position="83"/>
        <end position="103"/>
    </location>
</feature>
<dbReference type="Proteomes" id="UP001148018">
    <property type="component" value="Unassembled WGS sequence"/>
</dbReference>
<gene>
    <name evidence="6" type="ORF">NHX12_017821</name>
</gene>
<keyword evidence="3 5" id="KW-1133">Transmembrane helix</keyword>
<dbReference type="GO" id="GO:0005764">
    <property type="term" value="C:lysosome"/>
    <property type="evidence" value="ECO:0007669"/>
    <property type="project" value="TreeGrafter"/>
</dbReference>
<dbReference type="InterPro" id="IPR010291">
    <property type="entry name" value="Ion_channel_UNC-93"/>
</dbReference>
<feature type="transmembrane region" description="Helical" evidence="5">
    <location>
        <begin position="42"/>
        <end position="63"/>
    </location>
</feature>
<dbReference type="GO" id="GO:0006886">
    <property type="term" value="P:intracellular protein transport"/>
    <property type="evidence" value="ECO:0007669"/>
    <property type="project" value="TreeGrafter"/>
</dbReference>
<dbReference type="GO" id="GO:0005768">
    <property type="term" value="C:endosome"/>
    <property type="evidence" value="ECO:0007669"/>
    <property type="project" value="TreeGrafter"/>
</dbReference>
<accession>A0A9Q0IUW5</accession>
<evidence type="ECO:0000256" key="3">
    <source>
        <dbReference type="ARBA" id="ARBA00022989"/>
    </source>
</evidence>
<sequence length="496" mass="56822">MEASDTEHLIQKDELPPAVPKGGINELLNVTKEGINGQMEDIGGMIVYSVYMGLLQMQLILHYDITYREVKYSNLGLQNIDQKMLMGINVTPIIGLLYTPILIRFLGTKWMMFLASGIYALFVSTNYWERYYTLVPSAVAIGVAIVPLWASLGNYITRMAQQYYEYVNYKEEHVQEQKKLPQGACHTYIIVFQSIFYFTFNLSLVFAQFPMRLFLHTSLQDYNHTLFNVKHCGAQIRGMIPDFNTTVLITLPRSMMLIQFLVLCGPAYRPTEEIDLRSIGWGNIFQLPFKHLRDYRLRLLCPFFIYSGFEILFVLSGFSISYGVCVLGLKQLWLLIVCYGLSGSIFSCLALSLLRFPRWVALIGGAVVHAVLIVVLLCWSPEPRRPDYLAPMLIIAVLWGLGTALNKTGLSIILGMLYEDKERLDFVFTIYHWWQAIAIFIVYLWSSMPMRAKLSILLAILLVSCYCYAVMELRLAKKIHFRLPRQRLPLPGGGQL</sequence>